<evidence type="ECO:0000313" key="6">
    <source>
        <dbReference type="Proteomes" id="UP000593892"/>
    </source>
</evidence>
<keyword evidence="6" id="KW-1185">Reference proteome</keyword>
<dbReference type="GO" id="GO:0006950">
    <property type="term" value="P:response to stress"/>
    <property type="evidence" value="ECO:0007669"/>
    <property type="project" value="TreeGrafter"/>
</dbReference>
<accession>A0A7S7NQ01</accession>
<dbReference type="InterPro" id="IPR023187">
    <property type="entry name" value="Tscrpt_reg_MarR-type_CS"/>
</dbReference>
<proteinExistence type="predicted"/>
<sequence>MEALLQPHGLGATQWYVLYQLAHDGPTMQRDLLRMLHIERATLSAVVGSLVSKGLVEQVPDRVDQRQKLLQLTAAGNKMWGRLPDLTLIHKVAFDGIDAASIATAIKVLQTATERLEKFSRNGVDV</sequence>
<dbReference type="PANTHER" id="PTHR33164">
    <property type="entry name" value="TRANSCRIPTIONAL REGULATOR, MARR FAMILY"/>
    <property type="match status" value="1"/>
</dbReference>
<dbReference type="RefSeq" id="WP_194449328.1">
    <property type="nucleotide sequence ID" value="NZ_CP063849.1"/>
</dbReference>
<dbReference type="InterPro" id="IPR036388">
    <property type="entry name" value="WH-like_DNA-bd_sf"/>
</dbReference>
<evidence type="ECO:0000313" key="5">
    <source>
        <dbReference type="EMBL" id="QOY87661.1"/>
    </source>
</evidence>
<dbReference type="Proteomes" id="UP000593892">
    <property type="component" value="Chromosome"/>
</dbReference>
<protein>
    <submittedName>
        <fullName evidence="5">MarR family transcriptional regulator</fullName>
    </submittedName>
</protein>
<evidence type="ECO:0000256" key="1">
    <source>
        <dbReference type="ARBA" id="ARBA00023015"/>
    </source>
</evidence>
<feature type="domain" description="HTH marR-type" evidence="4">
    <location>
        <begin position="1"/>
        <end position="118"/>
    </location>
</feature>
<keyword evidence="2" id="KW-0238">DNA-binding</keyword>
<dbReference type="PANTHER" id="PTHR33164:SF43">
    <property type="entry name" value="HTH-TYPE TRANSCRIPTIONAL REPRESSOR YETL"/>
    <property type="match status" value="1"/>
</dbReference>
<dbReference type="InterPro" id="IPR000835">
    <property type="entry name" value="HTH_MarR-typ"/>
</dbReference>
<dbReference type="GO" id="GO:0003677">
    <property type="term" value="F:DNA binding"/>
    <property type="evidence" value="ECO:0007669"/>
    <property type="project" value="UniProtKB-KW"/>
</dbReference>
<dbReference type="InterPro" id="IPR036390">
    <property type="entry name" value="WH_DNA-bd_sf"/>
</dbReference>
<name>A0A7S7NQ01_PALFE</name>
<reference evidence="5 6" key="1">
    <citation type="submission" date="2020-10" db="EMBL/GenBank/DDBJ databases">
        <title>Complete genome sequence of Paludibaculum fermentans P105T, a facultatively anaerobic acidobacterium capable of dissimilatory Fe(III) reduction.</title>
        <authorList>
            <person name="Dedysh S.N."/>
            <person name="Beletsky A.V."/>
            <person name="Kulichevskaya I.S."/>
            <person name="Mardanov A.V."/>
            <person name="Ravin N.V."/>
        </authorList>
    </citation>
    <scope>NUCLEOTIDE SEQUENCE [LARGE SCALE GENOMIC DNA]</scope>
    <source>
        <strain evidence="5 6">P105</strain>
    </source>
</reference>
<dbReference type="PROSITE" id="PS50995">
    <property type="entry name" value="HTH_MARR_2"/>
    <property type="match status" value="1"/>
</dbReference>
<dbReference type="KEGG" id="pfer:IRI77_33740"/>
<evidence type="ECO:0000259" key="4">
    <source>
        <dbReference type="PROSITE" id="PS50995"/>
    </source>
</evidence>
<dbReference type="PROSITE" id="PS01117">
    <property type="entry name" value="HTH_MARR_1"/>
    <property type="match status" value="1"/>
</dbReference>
<dbReference type="InterPro" id="IPR039422">
    <property type="entry name" value="MarR/SlyA-like"/>
</dbReference>
<dbReference type="SMART" id="SM00347">
    <property type="entry name" value="HTH_MARR"/>
    <property type="match status" value="1"/>
</dbReference>
<evidence type="ECO:0000256" key="3">
    <source>
        <dbReference type="ARBA" id="ARBA00023163"/>
    </source>
</evidence>
<dbReference type="EMBL" id="CP063849">
    <property type="protein sequence ID" value="QOY87661.1"/>
    <property type="molecule type" value="Genomic_DNA"/>
</dbReference>
<dbReference type="Pfam" id="PF12802">
    <property type="entry name" value="MarR_2"/>
    <property type="match status" value="1"/>
</dbReference>
<gene>
    <name evidence="5" type="ORF">IRI77_33740</name>
</gene>
<keyword evidence="1" id="KW-0805">Transcription regulation</keyword>
<dbReference type="AlphaFoldDB" id="A0A7S7NQ01"/>
<keyword evidence="3" id="KW-0804">Transcription</keyword>
<dbReference type="GO" id="GO:0003700">
    <property type="term" value="F:DNA-binding transcription factor activity"/>
    <property type="evidence" value="ECO:0007669"/>
    <property type="project" value="InterPro"/>
</dbReference>
<evidence type="ECO:0000256" key="2">
    <source>
        <dbReference type="ARBA" id="ARBA00023125"/>
    </source>
</evidence>
<dbReference type="Gene3D" id="1.10.10.10">
    <property type="entry name" value="Winged helix-like DNA-binding domain superfamily/Winged helix DNA-binding domain"/>
    <property type="match status" value="1"/>
</dbReference>
<organism evidence="5 6">
    <name type="scientific">Paludibaculum fermentans</name>
    <dbReference type="NCBI Taxonomy" id="1473598"/>
    <lineage>
        <taxon>Bacteria</taxon>
        <taxon>Pseudomonadati</taxon>
        <taxon>Acidobacteriota</taxon>
        <taxon>Terriglobia</taxon>
        <taxon>Bryobacterales</taxon>
        <taxon>Bryobacteraceae</taxon>
        <taxon>Paludibaculum</taxon>
    </lineage>
</organism>
<dbReference type="SUPFAM" id="SSF46785">
    <property type="entry name" value="Winged helix' DNA-binding domain"/>
    <property type="match status" value="1"/>
</dbReference>